<dbReference type="SUPFAM" id="SSF50156">
    <property type="entry name" value="PDZ domain-like"/>
    <property type="match status" value="1"/>
</dbReference>
<dbReference type="InterPro" id="IPR036034">
    <property type="entry name" value="PDZ_sf"/>
</dbReference>
<evidence type="ECO:0000256" key="3">
    <source>
        <dbReference type="SAM" id="MobiDB-lite"/>
    </source>
</evidence>
<feature type="compositionally biased region" description="Polar residues" evidence="3">
    <location>
        <begin position="126"/>
        <end position="135"/>
    </location>
</feature>
<accession>A0A8D9ET89</accession>
<feature type="compositionally biased region" description="Basic residues" evidence="3">
    <location>
        <begin position="536"/>
        <end position="550"/>
    </location>
</feature>
<dbReference type="PROSITE" id="PS50106">
    <property type="entry name" value="PDZ"/>
    <property type="match status" value="1"/>
</dbReference>
<feature type="region of interest" description="Disordered" evidence="3">
    <location>
        <begin position="28"/>
        <end position="164"/>
    </location>
</feature>
<organism evidence="5">
    <name type="scientific">Cacopsylla melanoneura</name>
    <dbReference type="NCBI Taxonomy" id="428564"/>
    <lineage>
        <taxon>Eukaryota</taxon>
        <taxon>Metazoa</taxon>
        <taxon>Ecdysozoa</taxon>
        <taxon>Arthropoda</taxon>
        <taxon>Hexapoda</taxon>
        <taxon>Insecta</taxon>
        <taxon>Pterygota</taxon>
        <taxon>Neoptera</taxon>
        <taxon>Paraneoptera</taxon>
        <taxon>Hemiptera</taxon>
        <taxon>Sternorrhyncha</taxon>
        <taxon>Psylloidea</taxon>
        <taxon>Psyllidae</taxon>
        <taxon>Psyllinae</taxon>
        <taxon>Cacopsylla</taxon>
    </lineage>
</organism>
<sequence length="767" mass="86283">MFTNMNYVWLLGYEKTSAVHYDTLDHDHDEHDKTNTSWSDKDKPCWSEKDNSWSEKDKNGWSKKDSSLSEKDIKKDKTSWSDKDKPSWSEKDNSWSEKDNKTCWSAKDNTGWSEKNQSESDKDQQQCHWSDNSCWSDADHDSSWSRQRTNKSNTDKHYDEDIQSQILERMKSDRVTVTKPEEDRRRRTIIVEKNNNNSYGFTLQSYGIHYKKEQEIEMITYVDFVDYDGPAYRAGMREGDVILSINGVDMEKADHKTLVNFIKNCDSRMRMVVLFEDCVRKVELHMRYIQLQRILQSKMAELERLCVKEKELVHGKWKTHSLPARKKSSNSHANQAKLDDLNGSLGLEHGEFVEVRPTLSSEEIARGHTHVPSHTHYLLYRGLPPSNAHPHSSRTFLLHPTTPSSSGEYLLANWQPSTSWRGPSGGGSSSHNSRRPSNSNGAAHSSSDLGGIVVRRSSTSQGGGYHQSNGVMSPSPSQSSRRSKVKAETRRKSCASCLGSQAGGGAGSDTASIEAYDLASPCCSPACVPPLLRVRSRSHHHKHKGSKQHHSSSGGSHHSTQDWSGEKLSHSNCKSSQTNLNQHGGGGSGTASLGNRDSRSHRYLHSQHSLYSTTSSEFKPDESAASYTTSLSTDTLYFEPHTRQHSVKSSPSSFREEQHVKPVKSWDNLTTKSFGGYGFGYGFAGYLKNHMGAHLHGYTRQNHHTCAHAHNAKSSECLLLCPEGAHAQSSLSYECLDKASQTDKHAQYPHRTRTIVNVQQNPQITRL</sequence>
<dbReference type="PANTHER" id="PTHR15963:SF5">
    <property type="entry name" value="SHORT SPINDLE 6, ISOFORM A"/>
    <property type="match status" value="1"/>
</dbReference>
<dbReference type="Gene3D" id="2.30.42.10">
    <property type="match status" value="1"/>
</dbReference>
<dbReference type="PANTHER" id="PTHR15963">
    <property type="entry name" value="GENERAL RECEPTOR FOR PHOSPHOINOSITIDES 1-ASSOCIATED SCAFFOLD PROTEIN-RELATED"/>
    <property type="match status" value="1"/>
</dbReference>
<keyword evidence="2" id="KW-0963">Cytoplasm</keyword>
<proteinExistence type="predicted"/>
<feature type="compositionally biased region" description="Polar residues" evidence="3">
    <location>
        <begin position="456"/>
        <end position="472"/>
    </location>
</feature>
<feature type="compositionally biased region" description="Basic and acidic residues" evidence="3">
    <location>
        <begin position="116"/>
        <end position="125"/>
    </location>
</feature>
<dbReference type="InterPro" id="IPR052122">
    <property type="entry name" value="Intracell_Traff_Signaling_Reg"/>
</dbReference>
<feature type="compositionally biased region" description="Polar residues" evidence="3">
    <location>
        <begin position="570"/>
        <end position="582"/>
    </location>
</feature>
<evidence type="ECO:0000259" key="4">
    <source>
        <dbReference type="PROSITE" id="PS50106"/>
    </source>
</evidence>
<dbReference type="EMBL" id="HBUF01562939">
    <property type="protein sequence ID" value="CAG6763215.1"/>
    <property type="molecule type" value="Transcribed_RNA"/>
</dbReference>
<dbReference type="InterPro" id="IPR001478">
    <property type="entry name" value="PDZ"/>
</dbReference>
<feature type="compositionally biased region" description="Low complexity" evidence="3">
    <location>
        <begin position="429"/>
        <end position="441"/>
    </location>
</feature>
<dbReference type="SMART" id="SM00228">
    <property type="entry name" value="PDZ"/>
    <property type="match status" value="1"/>
</dbReference>
<dbReference type="Pfam" id="PF00595">
    <property type="entry name" value="PDZ"/>
    <property type="match status" value="1"/>
</dbReference>
<feature type="compositionally biased region" description="Basic and acidic residues" evidence="3">
    <location>
        <begin position="28"/>
        <end position="101"/>
    </location>
</feature>
<protein>
    <submittedName>
        <fullName evidence="5">General receptor for phosphoinositides 1-associated scaffold protein</fullName>
    </submittedName>
</protein>
<feature type="region of interest" description="Disordered" evidence="3">
    <location>
        <begin position="536"/>
        <end position="597"/>
    </location>
</feature>
<evidence type="ECO:0000256" key="2">
    <source>
        <dbReference type="ARBA" id="ARBA00022490"/>
    </source>
</evidence>
<evidence type="ECO:0000256" key="1">
    <source>
        <dbReference type="ARBA" id="ARBA00004496"/>
    </source>
</evidence>
<feature type="region of interest" description="Disordered" evidence="3">
    <location>
        <begin position="417"/>
        <end position="489"/>
    </location>
</feature>
<dbReference type="AlphaFoldDB" id="A0A8D9ET89"/>
<name>A0A8D9ET89_9HEMI</name>
<comment type="subcellular location">
    <subcellularLocation>
        <location evidence="1">Cytoplasm</location>
    </subcellularLocation>
</comment>
<keyword evidence="5" id="KW-0675">Receptor</keyword>
<dbReference type="GO" id="GO:0005737">
    <property type="term" value="C:cytoplasm"/>
    <property type="evidence" value="ECO:0007669"/>
    <property type="project" value="UniProtKB-SubCell"/>
</dbReference>
<evidence type="ECO:0000313" key="5">
    <source>
        <dbReference type="EMBL" id="CAG6763215.1"/>
    </source>
</evidence>
<feature type="domain" description="PDZ" evidence="4">
    <location>
        <begin position="188"/>
        <end position="277"/>
    </location>
</feature>
<dbReference type="CDD" id="cd06713">
    <property type="entry name" value="PDZ_tamalin_CYTIP-like"/>
    <property type="match status" value="1"/>
</dbReference>
<reference evidence="5" key="1">
    <citation type="submission" date="2021-05" db="EMBL/GenBank/DDBJ databases">
        <authorList>
            <person name="Alioto T."/>
            <person name="Alioto T."/>
            <person name="Gomez Garrido J."/>
        </authorList>
    </citation>
    <scope>NUCLEOTIDE SEQUENCE</scope>
</reference>